<evidence type="ECO:0000313" key="1">
    <source>
        <dbReference type="EMBL" id="KZP02154.1"/>
    </source>
</evidence>
<organism evidence="1 2">
    <name type="scientific">Athelia psychrophila</name>
    <dbReference type="NCBI Taxonomy" id="1759441"/>
    <lineage>
        <taxon>Eukaryota</taxon>
        <taxon>Fungi</taxon>
        <taxon>Dikarya</taxon>
        <taxon>Basidiomycota</taxon>
        <taxon>Agaricomycotina</taxon>
        <taxon>Agaricomycetes</taxon>
        <taxon>Agaricomycetidae</taxon>
        <taxon>Atheliales</taxon>
        <taxon>Atheliaceae</taxon>
        <taxon>Athelia</taxon>
    </lineage>
</organism>
<proteinExistence type="predicted"/>
<accession>A0A167SQX3</accession>
<dbReference type="AlphaFoldDB" id="A0A167SQX3"/>
<sequence length="72" mass="7906">MAETPNRKLLDLESINIPLQFHPPSTSIKILQLSLKSSFITLHTALLEPSRTFVNLTLTLHLSGATSPLGKI</sequence>
<evidence type="ECO:0000313" key="2">
    <source>
        <dbReference type="Proteomes" id="UP000076532"/>
    </source>
</evidence>
<keyword evidence="2" id="KW-1185">Reference proteome</keyword>
<name>A0A167SQX3_9AGAM</name>
<protein>
    <submittedName>
        <fullName evidence="1">Uncharacterized protein</fullName>
    </submittedName>
</protein>
<dbReference type="EMBL" id="KV418913">
    <property type="protein sequence ID" value="KZP02154.1"/>
    <property type="molecule type" value="Genomic_DNA"/>
</dbReference>
<gene>
    <name evidence="1" type="ORF">FIBSPDRAFT_970374</name>
</gene>
<reference evidence="1 2" key="1">
    <citation type="journal article" date="2016" name="Mol. Biol. Evol.">
        <title>Comparative Genomics of Early-Diverging Mushroom-Forming Fungi Provides Insights into the Origins of Lignocellulose Decay Capabilities.</title>
        <authorList>
            <person name="Nagy L.G."/>
            <person name="Riley R."/>
            <person name="Tritt A."/>
            <person name="Adam C."/>
            <person name="Daum C."/>
            <person name="Floudas D."/>
            <person name="Sun H."/>
            <person name="Yadav J.S."/>
            <person name="Pangilinan J."/>
            <person name="Larsson K.H."/>
            <person name="Matsuura K."/>
            <person name="Barry K."/>
            <person name="Labutti K."/>
            <person name="Kuo R."/>
            <person name="Ohm R.A."/>
            <person name="Bhattacharya S.S."/>
            <person name="Shirouzu T."/>
            <person name="Yoshinaga Y."/>
            <person name="Martin F.M."/>
            <person name="Grigoriev I.V."/>
            <person name="Hibbett D.S."/>
        </authorList>
    </citation>
    <scope>NUCLEOTIDE SEQUENCE [LARGE SCALE GENOMIC DNA]</scope>
    <source>
        <strain evidence="1 2">CBS 109695</strain>
    </source>
</reference>
<dbReference type="Proteomes" id="UP000076532">
    <property type="component" value="Unassembled WGS sequence"/>
</dbReference>